<evidence type="ECO:0000256" key="3">
    <source>
        <dbReference type="ARBA" id="ARBA00022692"/>
    </source>
</evidence>
<feature type="transmembrane region" description="Helical" evidence="6">
    <location>
        <begin position="472"/>
        <end position="494"/>
    </location>
</feature>
<accession>A0A5C6U8F6</accession>
<name>A0A5C6U8F6_9SPHN</name>
<proteinExistence type="predicted"/>
<dbReference type="SUPFAM" id="SSF103473">
    <property type="entry name" value="MFS general substrate transporter"/>
    <property type="match status" value="1"/>
</dbReference>
<dbReference type="GO" id="GO:0022857">
    <property type="term" value="F:transmembrane transporter activity"/>
    <property type="evidence" value="ECO:0007669"/>
    <property type="project" value="InterPro"/>
</dbReference>
<keyword evidence="4 6" id="KW-1133">Transmembrane helix</keyword>
<reference evidence="8 9" key="1">
    <citation type="submission" date="2019-08" db="EMBL/GenBank/DDBJ databases">
        <title>Sphingorhabdus soil sp. nov., isolated from arctic soil.</title>
        <authorList>
            <person name="Liu Y."/>
        </authorList>
    </citation>
    <scope>NUCLEOTIDE SEQUENCE [LARGE SCALE GENOMIC DNA]</scope>
    <source>
        <strain evidence="8 9">D-2Q-5-6</strain>
    </source>
</reference>
<dbReference type="Gene3D" id="1.20.1250.20">
    <property type="entry name" value="MFS general substrate transporter like domains"/>
    <property type="match status" value="2"/>
</dbReference>
<dbReference type="OrthoDB" id="7400989at2"/>
<feature type="transmembrane region" description="Helical" evidence="6">
    <location>
        <begin position="149"/>
        <end position="174"/>
    </location>
</feature>
<feature type="transmembrane region" description="Helical" evidence="6">
    <location>
        <begin position="194"/>
        <end position="212"/>
    </location>
</feature>
<feature type="domain" description="Major facilitator superfamily (MFS) profile" evidence="7">
    <location>
        <begin position="23"/>
        <end position="528"/>
    </location>
</feature>
<feature type="transmembrane region" description="Helical" evidence="6">
    <location>
        <begin position="414"/>
        <end position="432"/>
    </location>
</feature>
<keyword evidence="9" id="KW-1185">Reference proteome</keyword>
<dbReference type="Proteomes" id="UP000321129">
    <property type="component" value="Unassembled WGS sequence"/>
</dbReference>
<feature type="transmembrane region" description="Helical" evidence="6">
    <location>
        <begin position="263"/>
        <end position="283"/>
    </location>
</feature>
<evidence type="ECO:0000256" key="1">
    <source>
        <dbReference type="ARBA" id="ARBA00004141"/>
    </source>
</evidence>
<comment type="caution">
    <text evidence="8">The sequence shown here is derived from an EMBL/GenBank/DDBJ whole genome shotgun (WGS) entry which is preliminary data.</text>
</comment>
<keyword evidence="3 6" id="KW-0812">Transmembrane</keyword>
<feature type="transmembrane region" description="Helical" evidence="6">
    <location>
        <begin position="295"/>
        <end position="322"/>
    </location>
</feature>
<feature type="transmembrane region" description="Helical" evidence="6">
    <location>
        <begin position="343"/>
        <end position="370"/>
    </location>
</feature>
<feature type="transmembrane region" description="Helical" evidence="6">
    <location>
        <begin position="506"/>
        <end position="524"/>
    </location>
</feature>
<dbReference type="InterPro" id="IPR036259">
    <property type="entry name" value="MFS_trans_sf"/>
</dbReference>
<dbReference type="PROSITE" id="PS50850">
    <property type="entry name" value="MFS"/>
    <property type="match status" value="1"/>
</dbReference>
<feature type="transmembrane region" description="Helical" evidence="6">
    <location>
        <begin position="19"/>
        <end position="36"/>
    </location>
</feature>
<evidence type="ECO:0000313" key="8">
    <source>
        <dbReference type="EMBL" id="TXC68391.1"/>
    </source>
</evidence>
<feature type="transmembrane region" description="Helical" evidence="6">
    <location>
        <begin position="57"/>
        <end position="79"/>
    </location>
</feature>
<comment type="subcellular location">
    <subcellularLocation>
        <location evidence="1">Membrane</location>
        <topology evidence="1">Multi-pass membrane protein</topology>
    </subcellularLocation>
</comment>
<dbReference type="AlphaFoldDB" id="A0A5C6U8F6"/>
<dbReference type="InterPro" id="IPR020846">
    <property type="entry name" value="MFS_dom"/>
</dbReference>
<dbReference type="GO" id="GO:0016020">
    <property type="term" value="C:membrane"/>
    <property type="evidence" value="ECO:0007669"/>
    <property type="project" value="UniProtKB-SubCell"/>
</dbReference>
<evidence type="ECO:0000313" key="9">
    <source>
        <dbReference type="Proteomes" id="UP000321129"/>
    </source>
</evidence>
<keyword evidence="5 6" id="KW-0472">Membrane</keyword>
<dbReference type="EMBL" id="VOPY01000003">
    <property type="protein sequence ID" value="TXC68391.1"/>
    <property type="molecule type" value="Genomic_DNA"/>
</dbReference>
<protein>
    <submittedName>
        <fullName evidence="8">MFS transporter</fullName>
    </submittedName>
</protein>
<gene>
    <name evidence="8" type="ORF">FSZ31_10515</name>
</gene>
<evidence type="ECO:0000256" key="2">
    <source>
        <dbReference type="ARBA" id="ARBA00022448"/>
    </source>
</evidence>
<evidence type="ECO:0000259" key="7">
    <source>
        <dbReference type="PROSITE" id="PS50850"/>
    </source>
</evidence>
<evidence type="ECO:0000256" key="4">
    <source>
        <dbReference type="ARBA" id="ARBA00022989"/>
    </source>
</evidence>
<dbReference type="InterPro" id="IPR011701">
    <property type="entry name" value="MFS"/>
</dbReference>
<organism evidence="8 9">
    <name type="scientific">Flavisphingopyxis soli</name>
    <dbReference type="NCBI Taxonomy" id="2601267"/>
    <lineage>
        <taxon>Bacteria</taxon>
        <taxon>Pseudomonadati</taxon>
        <taxon>Pseudomonadota</taxon>
        <taxon>Alphaproteobacteria</taxon>
        <taxon>Sphingomonadales</taxon>
        <taxon>Sphingopyxidaceae</taxon>
        <taxon>Flavisphingopyxis</taxon>
    </lineage>
</organism>
<feature type="transmembrane region" description="Helical" evidence="6">
    <location>
        <begin position="382"/>
        <end position="402"/>
    </location>
</feature>
<dbReference type="InterPro" id="IPR044770">
    <property type="entry name" value="MFS_spinster-like"/>
</dbReference>
<dbReference type="PANTHER" id="PTHR23505">
    <property type="entry name" value="SPINSTER"/>
    <property type="match status" value="1"/>
</dbReference>
<evidence type="ECO:0000256" key="6">
    <source>
        <dbReference type="SAM" id="Phobius"/>
    </source>
</evidence>
<sequence length="547" mass="57988">MEAPAPIAETTAPARTPLYSYYVLTVLMVIYAFNFLDRQVITILAPSLKADLGLSDAQLGLLFGTAFALFYALFGIPLAKLADGWHRVRTISLGLGFWSAMTAVSGMAGNFAQLGSARVGVGIGEASAGPAAYSLIQDYFPKARRATAIAIYSAGIYLGVGASLALGGEIISYWDATYTEATRPFGIAGWQATFLAFGIPGLLLALLVLTTIREPVRGAMDGIPSPAVAPRPFRAVGREMAAMFPPFSMIAIARGRENARGALIANIATFFAIIVLAVVLIGWTDGMLPVAKRAVIATIGGAGITTNMVQWGAIAIGVYGSFSWLQSLSHRDPVANRLIGNRTFGALALVGGLASFASYGLSPFIFVYMVNVFGVGPEEGRTLGWILASAGMLGVFVGGWASDRARRMHPAGRLYMVIAALSISAVLLYFQFTTESRQLFLTLLWIVNFLQIMWLAPIAATTQDMVLPRMRGTAAAVFFLGTNIIGLGMGPYTVGLIADVTGDLRFAMLSVLFVAPVTIGLLLYSARRLPAVEASVIARAREAGEAV</sequence>
<dbReference type="PANTHER" id="PTHR23505:SF79">
    <property type="entry name" value="PROTEIN SPINSTER"/>
    <property type="match status" value="1"/>
</dbReference>
<dbReference type="Pfam" id="PF07690">
    <property type="entry name" value="MFS_1"/>
    <property type="match status" value="1"/>
</dbReference>
<feature type="transmembrane region" description="Helical" evidence="6">
    <location>
        <begin position="438"/>
        <end position="460"/>
    </location>
</feature>
<dbReference type="CDD" id="cd17328">
    <property type="entry name" value="MFS_spinster_like"/>
    <property type="match status" value="1"/>
</dbReference>
<keyword evidence="2" id="KW-0813">Transport</keyword>
<evidence type="ECO:0000256" key="5">
    <source>
        <dbReference type="ARBA" id="ARBA00023136"/>
    </source>
</evidence>